<sequence length="141" mass="16428">MAWRPFRFLALPPEIRIMVYEHLTEILPILRTCHQTRDEYTHTMLPKLHLRLHCGISGYAEKKPWRSSISRGRNSSTRMEEKDLMFWGDFRSSHLTASMDMFDRITIRTAWAKSDSATIYSMTTRSRDGGLAAKSQRGNCC</sequence>
<proteinExistence type="predicted"/>
<comment type="caution">
    <text evidence="1">The sequence shown here is derived from an EMBL/GenBank/DDBJ whole genome shotgun (WGS) entry which is preliminary data.</text>
</comment>
<accession>A0A4S8V0X3</accession>
<reference evidence="1 2" key="1">
    <citation type="submission" date="2018-10" db="EMBL/GenBank/DDBJ databases">
        <title>Fifty Aureobasidium pullulans genomes reveal a recombining polyextremotolerant generalist.</title>
        <authorList>
            <person name="Gostincar C."/>
            <person name="Turk M."/>
            <person name="Zajc J."/>
            <person name="Gunde-Cimerman N."/>
        </authorList>
    </citation>
    <scope>NUCLEOTIDE SEQUENCE [LARGE SCALE GENOMIC DNA]</scope>
    <source>
        <strain evidence="1 2">EXF-11318</strain>
    </source>
</reference>
<organism evidence="1 2">
    <name type="scientific">Aureobasidium pullulans</name>
    <name type="common">Black yeast</name>
    <name type="synonym">Pullularia pullulans</name>
    <dbReference type="NCBI Taxonomy" id="5580"/>
    <lineage>
        <taxon>Eukaryota</taxon>
        <taxon>Fungi</taxon>
        <taxon>Dikarya</taxon>
        <taxon>Ascomycota</taxon>
        <taxon>Pezizomycotina</taxon>
        <taxon>Dothideomycetes</taxon>
        <taxon>Dothideomycetidae</taxon>
        <taxon>Dothideales</taxon>
        <taxon>Saccotheciaceae</taxon>
        <taxon>Aureobasidium</taxon>
    </lineage>
</organism>
<name>A0A4S8V0X3_AURPU</name>
<protein>
    <submittedName>
        <fullName evidence="1">Uncharacterized protein</fullName>
    </submittedName>
</protein>
<evidence type="ECO:0000313" key="2">
    <source>
        <dbReference type="Proteomes" id="UP000308014"/>
    </source>
</evidence>
<evidence type="ECO:0000313" key="1">
    <source>
        <dbReference type="EMBL" id="THW04651.1"/>
    </source>
</evidence>
<dbReference type="EMBL" id="QZAJ01000950">
    <property type="protein sequence ID" value="THW04651.1"/>
    <property type="molecule type" value="Genomic_DNA"/>
</dbReference>
<gene>
    <name evidence="1" type="ORF">D6D24_10491</name>
</gene>
<dbReference type="Proteomes" id="UP000308014">
    <property type="component" value="Unassembled WGS sequence"/>
</dbReference>
<dbReference type="AlphaFoldDB" id="A0A4S8V0X3"/>